<dbReference type="GO" id="GO:0005789">
    <property type="term" value="C:endoplasmic reticulum membrane"/>
    <property type="evidence" value="ECO:0007669"/>
    <property type="project" value="UniProtKB-SubCell"/>
</dbReference>
<evidence type="ECO:0000256" key="1">
    <source>
        <dbReference type="ARBA" id="ARBA00004141"/>
    </source>
</evidence>
<feature type="non-terminal residue" evidence="6">
    <location>
        <position position="227"/>
    </location>
</feature>
<keyword evidence="5" id="KW-0256">Endoplasmic reticulum</keyword>
<keyword evidence="2 5" id="KW-0812">Transmembrane</keyword>
<dbReference type="PANTHER" id="PTHR11132">
    <property type="entry name" value="SOLUTE CARRIER FAMILY 35"/>
    <property type="match status" value="1"/>
</dbReference>
<dbReference type="EMBL" id="JANBPY010001214">
    <property type="protein sequence ID" value="KAJ1961051.1"/>
    <property type="molecule type" value="Genomic_DNA"/>
</dbReference>
<keyword evidence="5" id="KW-0968">Cytoplasmic vesicle</keyword>
<evidence type="ECO:0000313" key="7">
    <source>
        <dbReference type="Proteomes" id="UP001150925"/>
    </source>
</evidence>
<comment type="caution">
    <text evidence="6">The sequence shown here is derived from an EMBL/GenBank/DDBJ whole genome shotgun (WGS) entry which is preliminary data.</text>
</comment>
<accession>A0A9W8E136</accession>
<name>A0A9W8E136_9FUNG</name>
<comment type="subunit">
    <text evidence="5">Homooligomer.</text>
</comment>
<evidence type="ECO:0000256" key="3">
    <source>
        <dbReference type="ARBA" id="ARBA00022989"/>
    </source>
</evidence>
<keyword evidence="3 5" id="KW-1133">Transmembrane helix</keyword>
<comment type="subcellular location">
    <subcellularLocation>
        <location evidence="5">Golgi apparatus membrane</location>
        <topology evidence="5">Multi-pass membrane protein</topology>
    </subcellularLocation>
    <subcellularLocation>
        <location evidence="5">Cytoplasmic vesicle membrane</location>
        <topology evidence="5">Multi-pass membrane protein</topology>
    </subcellularLocation>
    <subcellularLocation>
        <location evidence="5">Endoplasmic reticulum membrane</location>
        <topology evidence="5">Multi-pass membrane protein</topology>
    </subcellularLocation>
    <subcellularLocation>
        <location evidence="1">Membrane</location>
        <topology evidence="1">Multi-pass membrane protein</topology>
    </subcellularLocation>
</comment>
<keyword evidence="5" id="KW-0762">Sugar transport</keyword>
<dbReference type="InterPro" id="IPR050186">
    <property type="entry name" value="TPT_transporter"/>
</dbReference>
<keyword evidence="5" id="KW-0813">Transport</keyword>
<feature type="transmembrane region" description="Helical" evidence="5">
    <location>
        <begin position="123"/>
        <end position="143"/>
    </location>
</feature>
<dbReference type="GO" id="GO:0030659">
    <property type="term" value="C:cytoplasmic vesicle membrane"/>
    <property type="evidence" value="ECO:0007669"/>
    <property type="project" value="UniProtKB-SubCell"/>
</dbReference>
<keyword evidence="5" id="KW-0333">Golgi apparatus</keyword>
<gene>
    <name evidence="6" type="primary">VRG4</name>
    <name evidence="6" type="ORF">IWQ62_004002</name>
</gene>
<keyword evidence="4 5" id="KW-0472">Membrane</keyword>
<evidence type="ECO:0000256" key="5">
    <source>
        <dbReference type="RuleBase" id="RU367097"/>
    </source>
</evidence>
<evidence type="ECO:0000256" key="2">
    <source>
        <dbReference type="ARBA" id="ARBA00022692"/>
    </source>
</evidence>
<feature type="transmembrane region" description="Helical" evidence="5">
    <location>
        <begin position="188"/>
        <end position="205"/>
    </location>
</feature>
<proteinExistence type="inferred from homology"/>
<dbReference type="GO" id="GO:0000139">
    <property type="term" value="C:Golgi membrane"/>
    <property type="evidence" value="ECO:0007669"/>
    <property type="project" value="UniProtKB-SubCell"/>
</dbReference>
<protein>
    <recommendedName>
        <fullName evidence="5">GDP-mannose transporter</fullName>
        <shortName evidence="5">GMT</shortName>
    </recommendedName>
</protein>
<comment type="function">
    <text evidence="5">Involved in the import of GDP-mannose from the cytoplasm into the Golgi lumen.</text>
</comment>
<feature type="transmembrane region" description="Helical" evidence="5">
    <location>
        <begin position="155"/>
        <end position="176"/>
    </location>
</feature>
<feature type="transmembrane region" description="Helical" evidence="5">
    <location>
        <begin position="96"/>
        <end position="116"/>
    </location>
</feature>
<keyword evidence="7" id="KW-1185">Reference proteome</keyword>
<dbReference type="AlphaFoldDB" id="A0A9W8E136"/>
<sequence length="227" mass="25873">MDIQQTLGSAIPILAYCLSSITMTVVNKLVLSGFHHHMVFLMLAIQALSSVALLLFFGRLAGWQWRSLNVPDVRAWLPVSMSQAVMLYTGGKSLQYLNVPLFTIFKNLTIILVAYGERVLFKAVVTPLMMVAFILMVLSSVVGGWNDIQFNTAGYFWMALNCFTSAFFVLHMRRVIKVVNFKDFDTVYYNNILTAPIYIVLSILVENWGEFLGYYGEPEHYAEYWSF</sequence>
<evidence type="ECO:0000256" key="4">
    <source>
        <dbReference type="ARBA" id="ARBA00023136"/>
    </source>
</evidence>
<evidence type="ECO:0000313" key="6">
    <source>
        <dbReference type="EMBL" id="KAJ1961051.1"/>
    </source>
</evidence>
<dbReference type="Proteomes" id="UP001150925">
    <property type="component" value="Unassembled WGS sequence"/>
</dbReference>
<dbReference type="OrthoDB" id="417037at2759"/>
<reference evidence="6" key="1">
    <citation type="submission" date="2022-07" db="EMBL/GenBank/DDBJ databases">
        <title>Phylogenomic reconstructions and comparative analyses of Kickxellomycotina fungi.</title>
        <authorList>
            <person name="Reynolds N.K."/>
            <person name="Stajich J.E."/>
            <person name="Barry K."/>
            <person name="Grigoriev I.V."/>
            <person name="Crous P."/>
            <person name="Smith M.E."/>
        </authorList>
    </citation>
    <scope>NUCLEOTIDE SEQUENCE</scope>
    <source>
        <strain evidence="6">RSA 1196</strain>
    </source>
</reference>
<organism evidence="6 7">
    <name type="scientific">Dispira parvispora</name>
    <dbReference type="NCBI Taxonomy" id="1520584"/>
    <lineage>
        <taxon>Eukaryota</taxon>
        <taxon>Fungi</taxon>
        <taxon>Fungi incertae sedis</taxon>
        <taxon>Zoopagomycota</taxon>
        <taxon>Kickxellomycotina</taxon>
        <taxon>Dimargaritomycetes</taxon>
        <taxon>Dimargaritales</taxon>
        <taxon>Dimargaritaceae</taxon>
        <taxon>Dispira</taxon>
    </lineage>
</organism>
<feature type="transmembrane region" description="Helical" evidence="5">
    <location>
        <begin position="6"/>
        <end position="26"/>
    </location>
</feature>
<comment type="similarity">
    <text evidence="5">Belongs to the TPT transporter family. SLC35D subfamily.</text>
</comment>
<feature type="transmembrane region" description="Helical" evidence="5">
    <location>
        <begin position="38"/>
        <end position="58"/>
    </location>
</feature>